<gene>
    <name evidence="4" type="ORF">SK3146_00974</name>
</gene>
<dbReference type="SUPFAM" id="SSF51445">
    <property type="entry name" value="(Trans)glycosidases"/>
    <property type="match status" value="1"/>
</dbReference>
<dbReference type="InterPro" id="IPR013783">
    <property type="entry name" value="Ig-like_fold"/>
</dbReference>
<name>A0ABY4RI44_9BACL</name>
<dbReference type="InterPro" id="IPR032260">
    <property type="entry name" value="DUF5060"/>
</dbReference>
<dbReference type="RefSeq" id="WP_249864020.1">
    <property type="nucleotide sequence ID" value="NZ_CP027059.1"/>
</dbReference>
<reference evidence="4" key="1">
    <citation type="submission" date="2018-02" db="EMBL/GenBank/DDBJ databases">
        <authorList>
            <person name="Kim S.-K."/>
            <person name="Jung H.-I."/>
            <person name="Lee S.-W."/>
        </authorList>
    </citation>
    <scope>NUCLEOTIDE SEQUENCE</scope>
    <source>
        <strain evidence="4">SK3146</strain>
    </source>
</reference>
<sequence length="476" mass="55615">MSIKQWKDRVEQWGRFELALSGPSGGNPYRDVRLIATFQYKNRRLEPEGFYDGDGTYKIRFMPDEPGVWRFVTRSSCSELDGIAGEFLCVAPSAGNHGPVRVKNRYYFEYEDGTRYMPFGTTCYHWTHLGNEELEEHTLASLANSPFNKVRMCLLPTRDMKPPQIAFAGTCPEDIDKTRFNPSFFAHLERRIEDLQRLGIEADLILFHPYDKGHWGFDNMEPEEDCFYLRYVIARLAAYRNVWWSLSNEYDFNKFKTVADWDRLIQFVQQCDPYQHLRSIHNGTKMYKSSTLYDYTKSWITHQSIQHWDAALTTNWREAAAKPIVIDEISYEGNSSRRWGNISGLEMVHRFWEGFSRGGFVAHGESFIDRETRAWISFGGLMYGESAERIAFLRRIMEEAPEDWIQAGEDGTYKLIYLGNYQPAYRYVELAEDAAFRAELIDIWNMTITPLEPVFQGKSKVRLPGKPYMALRLQKV</sequence>
<dbReference type="Gene3D" id="2.60.40.10">
    <property type="entry name" value="Immunoglobulins"/>
    <property type="match status" value="1"/>
</dbReference>
<feature type="domain" description="DUF5605" evidence="3">
    <location>
        <begin position="407"/>
        <end position="474"/>
    </location>
</feature>
<evidence type="ECO:0000259" key="1">
    <source>
        <dbReference type="Pfam" id="PF13204"/>
    </source>
</evidence>
<dbReference type="InterPro" id="IPR025277">
    <property type="entry name" value="Apiosidase-like_cat_dom"/>
</dbReference>
<protein>
    <submittedName>
        <fullName evidence="4">Endoglucanase</fullName>
    </submittedName>
</protein>
<dbReference type="InterPro" id="IPR041239">
    <property type="entry name" value="DUF5605"/>
</dbReference>
<organism evidence="4 5">
    <name type="scientific">Paenibacillus konkukensis</name>
    <dbReference type="NCBI Taxonomy" id="2020716"/>
    <lineage>
        <taxon>Bacteria</taxon>
        <taxon>Bacillati</taxon>
        <taxon>Bacillota</taxon>
        <taxon>Bacilli</taxon>
        <taxon>Bacillales</taxon>
        <taxon>Paenibacillaceae</taxon>
        <taxon>Paenibacillus</taxon>
    </lineage>
</organism>
<accession>A0ABY4RI44</accession>
<dbReference type="PANTHER" id="PTHR37836:SF2">
    <property type="entry name" value="DUF4038 DOMAIN-CONTAINING PROTEIN"/>
    <property type="match status" value="1"/>
</dbReference>
<dbReference type="Pfam" id="PF13204">
    <property type="entry name" value="Apiosidase"/>
    <property type="match status" value="1"/>
</dbReference>
<feature type="domain" description="DUF5060" evidence="2">
    <location>
        <begin position="10"/>
        <end position="75"/>
    </location>
</feature>
<proteinExistence type="predicted"/>
<evidence type="ECO:0000259" key="3">
    <source>
        <dbReference type="Pfam" id="PF18310"/>
    </source>
</evidence>
<reference evidence="4" key="2">
    <citation type="journal article" date="2021" name="J Anim Sci Technol">
        <title>Complete genome sequence of Paenibacillus konkukensis sp. nov. SK3146 as a potential probiotic strain.</title>
        <authorList>
            <person name="Jung H.I."/>
            <person name="Park S."/>
            <person name="Niu K.M."/>
            <person name="Lee S.W."/>
            <person name="Kothari D."/>
            <person name="Yi K.J."/>
            <person name="Kim S.K."/>
        </authorList>
    </citation>
    <scope>NUCLEOTIDE SEQUENCE</scope>
    <source>
        <strain evidence="4">SK3146</strain>
    </source>
</reference>
<evidence type="ECO:0000259" key="2">
    <source>
        <dbReference type="Pfam" id="PF16586"/>
    </source>
</evidence>
<evidence type="ECO:0000313" key="5">
    <source>
        <dbReference type="Proteomes" id="UP001057134"/>
    </source>
</evidence>
<dbReference type="InterPro" id="IPR017853">
    <property type="entry name" value="GH"/>
</dbReference>
<dbReference type="Pfam" id="PF16586">
    <property type="entry name" value="DUF5060"/>
    <property type="match status" value="1"/>
</dbReference>
<dbReference type="Gene3D" id="2.60.40.3950">
    <property type="match status" value="1"/>
</dbReference>
<dbReference type="PANTHER" id="PTHR37836">
    <property type="entry name" value="LMO1036 PROTEIN"/>
    <property type="match status" value="1"/>
</dbReference>
<feature type="domain" description="Apiosidase-like catalytic" evidence="1">
    <location>
        <begin position="103"/>
        <end position="337"/>
    </location>
</feature>
<dbReference type="EMBL" id="CP027059">
    <property type="protein sequence ID" value="UQZ81818.1"/>
    <property type="molecule type" value="Genomic_DNA"/>
</dbReference>
<keyword evidence="5" id="KW-1185">Reference proteome</keyword>
<dbReference type="Gene3D" id="3.20.20.80">
    <property type="entry name" value="Glycosidases"/>
    <property type="match status" value="1"/>
</dbReference>
<dbReference type="Proteomes" id="UP001057134">
    <property type="component" value="Chromosome"/>
</dbReference>
<dbReference type="Pfam" id="PF18310">
    <property type="entry name" value="DUF5605"/>
    <property type="match status" value="1"/>
</dbReference>
<evidence type="ECO:0000313" key="4">
    <source>
        <dbReference type="EMBL" id="UQZ81818.1"/>
    </source>
</evidence>